<comment type="caution">
    <text evidence="1">The sequence shown here is derived from an EMBL/GenBank/DDBJ whole genome shotgun (WGS) entry which is preliminary data.</text>
</comment>
<reference evidence="1 2" key="1">
    <citation type="submission" date="2018-08" db="EMBL/GenBank/DDBJ databases">
        <title>Meiothermus roseus NBRC 110900 genome sequencing project.</title>
        <authorList>
            <person name="Da Costa M.S."/>
            <person name="Albuquerque L."/>
            <person name="Raposo P."/>
            <person name="Froufe H.J.C."/>
            <person name="Barroso C.S."/>
            <person name="Egas C."/>
        </authorList>
    </citation>
    <scope>NUCLEOTIDE SEQUENCE [LARGE SCALE GENOMIC DNA]</scope>
    <source>
        <strain evidence="1 2">NBRC 110900</strain>
    </source>
</reference>
<evidence type="ECO:0000313" key="1">
    <source>
        <dbReference type="EMBL" id="RIH87793.1"/>
    </source>
</evidence>
<dbReference type="AlphaFoldDB" id="A0A399EVU2"/>
<organism evidence="1 2">
    <name type="scientific">Calidithermus roseus</name>
    <dbReference type="NCBI Taxonomy" id="1644118"/>
    <lineage>
        <taxon>Bacteria</taxon>
        <taxon>Thermotogati</taxon>
        <taxon>Deinococcota</taxon>
        <taxon>Deinococci</taxon>
        <taxon>Thermales</taxon>
        <taxon>Thermaceae</taxon>
        <taxon>Calidithermus</taxon>
    </lineage>
</organism>
<keyword evidence="2" id="KW-1185">Reference proteome</keyword>
<sequence length="73" mass="8254">MDEKIIRYNPDGSVMAEVEWRGPGDYTVVNGALDEEGKAILDAVGDIYGYVEGYTNVNDAYEDRPYFGWPEEK</sequence>
<dbReference type="Proteomes" id="UP000265341">
    <property type="component" value="Unassembled WGS sequence"/>
</dbReference>
<dbReference type="OrthoDB" id="7449298at2"/>
<protein>
    <submittedName>
        <fullName evidence="1">Uncharacterized protein</fullName>
    </submittedName>
</protein>
<gene>
    <name evidence="1" type="ORF">Mrose_01188</name>
</gene>
<evidence type="ECO:0000313" key="2">
    <source>
        <dbReference type="Proteomes" id="UP000265341"/>
    </source>
</evidence>
<dbReference type="RefSeq" id="WP_119276511.1">
    <property type="nucleotide sequence ID" value="NZ_QWLA01000016.1"/>
</dbReference>
<dbReference type="EMBL" id="QWLA01000016">
    <property type="protein sequence ID" value="RIH87793.1"/>
    <property type="molecule type" value="Genomic_DNA"/>
</dbReference>
<accession>A0A399EVU2</accession>
<proteinExistence type="predicted"/>
<name>A0A399EVU2_9DEIN</name>